<dbReference type="Proteomes" id="UP000294480">
    <property type="component" value="Unassembled WGS sequence"/>
</dbReference>
<dbReference type="Pfam" id="PF00156">
    <property type="entry name" value="Pribosyltran"/>
    <property type="match status" value="1"/>
</dbReference>
<proteinExistence type="inferred from homology"/>
<dbReference type="PANTHER" id="PTHR47505:SF1">
    <property type="entry name" value="DNA UTILIZATION PROTEIN YHGH"/>
    <property type="match status" value="1"/>
</dbReference>
<comment type="similarity">
    <text evidence="1">Belongs to the ComF/GntX family.</text>
</comment>
<dbReference type="PANTHER" id="PTHR47505">
    <property type="entry name" value="DNA UTILIZATION PROTEIN YHGH"/>
    <property type="match status" value="1"/>
</dbReference>
<evidence type="ECO:0000313" key="4">
    <source>
        <dbReference type="Proteomes" id="UP000294480"/>
    </source>
</evidence>
<name>A0A4R6YAJ9_9BURK</name>
<dbReference type="CDD" id="cd06223">
    <property type="entry name" value="PRTases_typeI"/>
    <property type="match status" value="1"/>
</dbReference>
<keyword evidence="4" id="KW-1185">Reference proteome</keyword>
<accession>A0A4R6YAJ9</accession>
<evidence type="ECO:0000259" key="2">
    <source>
        <dbReference type="Pfam" id="PF00156"/>
    </source>
</evidence>
<dbReference type="EMBL" id="SNZE01000003">
    <property type="protein sequence ID" value="TDR32578.1"/>
    <property type="molecule type" value="Genomic_DNA"/>
</dbReference>
<dbReference type="Gene3D" id="3.40.50.2020">
    <property type="match status" value="1"/>
</dbReference>
<feature type="domain" description="Phosphoribosyltransferase" evidence="2">
    <location>
        <begin position="148"/>
        <end position="248"/>
    </location>
</feature>
<evidence type="ECO:0000313" key="3">
    <source>
        <dbReference type="EMBL" id="TDR32578.1"/>
    </source>
</evidence>
<sequence>MKNSILSWSHQSTLRLRNRLARWVGGCVHCGASGRASDFSPRLCQQCADGLTGRSAYRCQSCAVVLTTNDAQCLSCLQSPPPVRYTFAFADYHGALQHLILNYKFHHMLQAAPALGDALQSTLLPYVSAHAPDLMMPVPQFNALTHQRGFVPLNHVLKQIVWARGQPSPLLAFDASIRLHHAALQVSSSPEQRRKQIKGAFAVTRDLTGQRVLLIDDVYTTGATLHELASVCLAAGAKSVDALVLARARRVK</sequence>
<gene>
    <name evidence="3" type="ORF">DFR44_10391</name>
</gene>
<dbReference type="InterPro" id="IPR000836">
    <property type="entry name" value="PRTase_dom"/>
</dbReference>
<comment type="caution">
    <text evidence="3">The sequence shown here is derived from an EMBL/GenBank/DDBJ whole genome shotgun (WGS) entry which is preliminary data.</text>
</comment>
<dbReference type="SUPFAM" id="SSF53271">
    <property type="entry name" value="PRTase-like"/>
    <property type="match status" value="1"/>
</dbReference>
<dbReference type="InterPro" id="IPR029057">
    <property type="entry name" value="PRTase-like"/>
</dbReference>
<reference evidence="3 4" key="1">
    <citation type="submission" date="2019-03" db="EMBL/GenBank/DDBJ databases">
        <title>Genomic Encyclopedia of Type Strains, Phase IV (KMG-IV): sequencing the most valuable type-strain genomes for metagenomic binning, comparative biology and taxonomic classification.</title>
        <authorList>
            <person name="Goeker M."/>
        </authorList>
    </citation>
    <scope>NUCLEOTIDE SEQUENCE [LARGE SCALE GENOMIC DNA]</scope>
    <source>
        <strain evidence="3 4">DSM 102852</strain>
    </source>
</reference>
<protein>
    <submittedName>
        <fullName evidence="3">ComF family protein</fullName>
    </submittedName>
</protein>
<dbReference type="RefSeq" id="WP_211336884.1">
    <property type="nucleotide sequence ID" value="NZ_SNZE01000003.1"/>
</dbReference>
<evidence type="ECO:0000256" key="1">
    <source>
        <dbReference type="ARBA" id="ARBA00008007"/>
    </source>
</evidence>
<organism evidence="3 4">
    <name type="scientific">Hydromonas duriensis</name>
    <dbReference type="NCBI Taxonomy" id="1527608"/>
    <lineage>
        <taxon>Bacteria</taxon>
        <taxon>Pseudomonadati</taxon>
        <taxon>Pseudomonadota</taxon>
        <taxon>Betaproteobacteria</taxon>
        <taxon>Burkholderiales</taxon>
        <taxon>Burkholderiaceae</taxon>
        <taxon>Hydromonas</taxon>
    </lineage>
</organism>
<dbReference type="AlphaFoldDB" id="A0A4R6YAJ9"/>
<dbReference type="InterPro" id="IPR051910">
    <property type="entry name" value="ComF/GntX_DNA_util-trans"/>
</dbReference>